<reference evidence="11" key="1">
    <citation type="submission" date="2016-03" db="EMBL/GenBank/DDBJ databases">
        <authorList>
            <person name="Devillers H."/>
        </authorList>
    </citation>
    <scope>NUCLEOTIDE SEQUENCE [LARGE SCALE GENOMIC DNA]</scope>
</reference>
<keyword evidence="4 9" id="KW-0813">Transport</keyword>
<gene>
    <name evidence="10" type="ORF">LAMI_0F12926G</name>
</gene>
<accession>A0A1G4K344</accession>
<evidence type="ECO:0000313" key="10">
    <source>
        <dbReference type="EMBL" id="SCU98083.1"/>
    </source>
</evidence>
<evidence type="ECO:0000313" key="11">
    <source>
        <dbReference type="Proteomes" id="UP000191024"/>
    </source>
</evidence>
<comment type="subunit">
    <text evidence="9">Component of the endosomal sorting complex required for transport II (ESCRT-II).</text>
</comment>
<dbReference type="PIRSF" id="PIRSF017215">
    <property type="entry name" value="ESCRT2_Vps22"/>
    <property type="match status" value="1"/>
</dbReference>
<evidence type="ECO:0000256" key="3">
    <source>
        <dbReference type="ARBA" id="ARBA00009834"/>
    </source>
</evidence>
<comment type="subcellular location">
    <subcellularLocation>
        <location evidence="2">Cytoplasm</location>
    </subcellularLocation>
    <subcellularLocation>
        <location evidence="1">Endosome membrane</location>
        <topology evidence="1">Peripheral membrane protein</topology>
    </subcellularLocation>
</comment>
<keyword evidence="7 9" id="KW-0653">Protein transport</keyword>
<keyword evidence="8" id="KW-0472">Membrane</keyword>
<organism evidence="10 11">
    <name type="scientific">Lachancea mirantina</name>
    <dbReference type="NCBI Taxonomy" id="1230905"/>
    <lineage>
        <taxon>Eukaryota</taxon>
        <taxon>Fungi</taxon>
        <taxon>Dikarya</taxon>
        <taxon>Ascomycota</taxon>
        <taxon>Saccharomycotina</taxon>
        <taxon>Saccharomycetes</taxon>
        <taxon>Saccharomycetales</taxon>
        <taxon>Saccharomycetaceae</taxon>
        <taxon>Lachancea</taxon>
    </lineage>
</organism>
<dbReference type="PANTHER" id="PTHR12806:SF0">
    <property type="entry name" value="VACUOLAR-SORTING PROTEIN SNF8"/>
    <property type="match status" value="1"/>
</dbReference>
<dbReference type="AlphaFoldDB" id="A0A1G4K344"/>
<evidence type="ECO:0000256" key="9">
    <source>
        <dbReference type="PIRNR" id="PIRNR017215"/>
    </source>
</evidence>
<dbReference type="InterPro" id="IPR036388">
    <property type="entry name" value="WH-like_DNA-bd_sf"/>
</dbReference>
<dbReference type="PANTHER" id="PTHR12806">
    <property type="entry name" value="EAP30 SUBUNIT OF ELL COMPLEX"/>
    <property type="match status" value="1"/>
</dbReference>
<keyword evidence="5" id="KW-0963">Cytoplasm</keyword>
<evidence type="ECO:0000256" key="2">
    <source>
        <dbReference type="ARBA" id="ARBA00004496"/>
    </source>
</evidence>
<dbReference type="EMBL" id="LT598467">
    <property type="protein sequence ID" value="SCU98083.1"/>
    <property type="molecule type" value="Genomic_DNA"/>
</dbReference>
<dbReference type="InterPro" id="IPR016689">
    <property type="entry name" value="ESCRT-2_cplx_Snf8"/>
</dbReference>
<evidence type="ECO:0000256" key="8">
    <source>
        <dbReference type="ARBA" id="ARBA00023136"/>
    </source>
</evidence>
<keyword evidence="11" id="KW-1185">Reference proteome</keyword>
<dbReference type="InterPro" id="IPR036390">
    <property type="entry name" value="WH_DNA-bd_sf"/>
</dbReference>
<dbReference type="GO" id="GO:0000814">
    <property type="term" value="C:ESCRT II complex"/>
    <property type="evidence" value="ECO:0007669"/>
    <property type="project" value="UniProtKB-UniRule"/>
</dbReference>
<keyword evidence="6" id="KW-0967">Endosome</keyword>
<proteinExistence type="inferred from homology"/>
<name>A0A1G4K344_9SACH</name>
<comment type="function">
    <text evidence="9">Component of the endosomal sorting complex required for transport II (ESCRT-II), which is required for multivesicular body (MVB) formation and sorting of endosomal cargo proteins into MVBs.</text>
</comment>
<evidence type="ECO:0000256" key="1">
    <source>
        <dbReference type="ARBA" id="ARBA00004481"/>
    </source>
</evidence>
<dbReference type="Gene3D" id="6.10.140.180">
    <property type="match status" value="1"/>
</dbReference>
<dbReference type="GO" id="GO:0043328">
    <property type="term" value="P:protein transport to vacuole involved in ubiquitin-dependent protein catabolic process via the multivesicular body sorting pathway"/>
    <property type="evidence" value="ECO:0007669"/>
    <property type="project" value="TreeGrafter"/>
</dbReference>
<protein>
    <recommendedName>
        <fullName evidence="9">Vacuolar-sorting protein SNF8</fullName>
    </recommendedName>
</protein>
<evidence type="ECO:0000256" key="6">
    <source>
        <dbReference type="ARBA" id="ARBA00022753"/>
    </source>
</evidence>
<dbReference type="Gene3D" id="1.10.10.10">
    <property type="entry name" value="Winged helix-like DNA-binding domain superfamily/Winged helix DNA-binding domain"/>
    <property type="match status" value="2"/>
</dbReference>
<dbReference type="SUPFAM" id="SSF46785">
    <property type="entry name" value="Winged helix' DNA-binding domain"/>
    <property type="match status" value="2"/>
</dbReference>
<evidence type="ECO:0000256" key="5">
    <source>
        <dbReference type="ARBA" id="ARBA00022490"/>
    </source>
</evidence>
<dbReference type="Pfam" id="PF04157">
    <property type="entry name" value="EAP30"/>
    <property type="match status" value="1"/>
</dbReference>
<dbReference type="Proteomes" id="UP000191024">
    <property type="component" value="Chromosome F"/>
</dbReference>
<dbReference type="OrthoDB" id="283883at2759"/>
<comment type="similarity">
    <text evidence="3 9">Belongs to the SNF8 family.</text>
</comment>
<dbReference type="FunFam" id="1.10.10.10:FF:000397">
    <property type="entry name" value="Vacuolar-sorting protein SNF8"/>
    <property type="match status" value="1"/>
</dbReference>
<evidence type="ECO:0000256" key="4">
    <source>
        <dbReference type="ARBA" id="ARBA00022448"/>
    </source>
</evidence>
<sequence length="250" mass="28651">MNCCNSQRTLNDQIQMNLGYSALEEVKDCRYESVTSQLFKKQNEEITSQLSVFQERLIAFAKEHNNDLKQNPDLKIKFLRMCSRIGIDPITLFDRQRHLFDVNDFYYEICLKVIEICRITKDLNGGIISFEELLEGFPTAKIAMEDLEKSVDMLQTLNGGFDIILIKGKKCLRSVPTELTSDQTKILEVCSVLGYASASLLRVNLGWTQYRSNAILEEMVAIGLLWIDEQAVGETLFWDPAWIHHSDIGI</sequence>
<dbReference type="STRING" id="1230905.A0A1G4K344"/>
<evidence type="ECO:0000256" key="7">
    <source>
        <dbReference type="ARBA" id="ARBA00022927"/>
    </source>
</evidence>
<dbReference type="InterPro" id="IPR040608">
    <property type="entry name" value="Snf8/Vps36"/>
</dbReference>